<dbReference type="RefSeq" id="WP_181408825.1">
    <property type="nucleotide sequence ID" value="NZ_VHQG01000001.1"/>
</dbReference>
<protein>
    <submittedName>
        <fullName evidence="1">Uncharacterized protein</fullName>
    </submittedName>
</protein>
<reference evidence="1 2" key="1">
    <citation type="submission" date="2019-06" db="EMBL/GenBank/DDBJ databases">
        <authorList>
            <person name="Li F."/>
        </authorList>
    </citation>
    <scope>NUCLEOTIDE SEQUENCE [LARGE SCALE GENOMIC DNA]</scope>
    <source>
        <strain evidence="1 2">10F1D-1</strain>
    </source>
</reference>
<comment type="caution">
    <text evidence="1">The sequence shown here is derived from an EMBL/GenBank/DDBJ whole genome shotgun (WGS) entry which is preliminary data.</text>
</comment>
<keyword evidence="2" id="KW-1185">Reference proteome</keyword>
<name>A0A506Y8J0_9MICO</name>
<dbReference type="EMBL" id="VHQG01000001">
    <property type="protein sequence ID" value="TPW77388.1"/>
    <property type="molecule type" value="Genomic_DNA"/>
</dbReference>
<sequence length="162" mass="17639">MTELQSRILGPIVLDGGVGGGAMEATIPFAGAEIAVRLEIDHPDRLDQQLIDDLDVVLDDTEIPDRLARDAIAALLPREGSAPAMLRSDWEQRQGAGRGADEFLADLRATTMVLTPDGGREHRDRVVLRYGVADGSLRDEITVRLPARSRGPEVDGVLRPRR</sequence>
<dbReference type="Proteomes" id="UP000316252">
    <property type="component" value="Unassembled WGS sequence"/>
</dbReference>
<proteinExistence type="predicted"/>
<evidence type="ECO:0000313" key="2">
    <source>
        <dbReference type="Proteomes" id="UP000316252"/>
    </source>
</evidence>
<evidence type="ECO:0000313" key="1">
    <source>
        <dbReference type="EMBL" id="TPW77388.1"/>
    </source>
</evidence>
<organism evidence="1 2">
    <name type="scientific">Schumannella soli</name>
    <dbReference type="NCBI Taxonomy" id="2590779"/>
    <lineage>
        <taxon>Bacteria</taxon>
        <taxon>Bacillati</taxon>
        <taxon>Actinomycetota</taxon>
        <taxon>Actinomycetes</taxon>
        <taxon>Micrococcales</taxon>
        <taxon>Microbacteriaceae</taxon>
        <taxon>Schumannella</taxon>
    </lineage>
</organism>
<accession>A0A506Y8J0</accession>
<gene>
    <name evidence="1" type="ORF">FJ657_01490</name>
</gene>
<dbReference type="AlphaFoldDB" id="A0A506Y8J0"/>